<dbReference type="NCBIfam" id="TIGR01681">
    <property type="entry name" value="HAD-SF-IIIC"/>
    <property type="match status" value="1"/>
</dbReference>
<dbReference type="GeneID" id="2904313"/>
<protein>
    <submittedName>
        <fullName evidence="1">DEHA2F18238p</fullName>
    </submittedName>
</protein>
<dbReference type="Proteomes" id="UP000000599">
    <property type="component" value="Chromosome F"/>
</dbReference>
<keyword evidence="2" id="KW-1185">Reference proteome</keyword>
<reference evidence="1 2" key="1">
    <citation type="journal article" date="2004" name="Nature">
        <title>Genome evolution in yeasts.</title>
        <authorList>
            <consortium name="Genolevures"/>
            <person name="Dujon B."/>
            <person name="Sherman D."/>
            <person name="Fischer G."/>
            <person name="Durrens P."/>
            <person name="Casaregola S."/>
            <person name="Lafontaine I."/>
            <person name="de Montigny J."/>
            <person name="Marck C."/>
            <person name="Neuveglise C."/>
            <person name="Talla E."/>
            <person name="Goffard N."/>
            <person name="Frangeul L."/>
            <person name="Aigle M."/>
            <person name="Anthouard V."/>
            <person name="Babour A."/>
            <person name="Barbe V."/>
            <person name="Barnay S."/>
            <person name="Blanchin S."/>
            <person name="Beckerich J.M."/>
            <person name="Beyne E."/>
            <person name="Bleykasten C."/>
            <person name="Boisrame A."/>
            <person name="Boyer J."/>
            <person name="Cattolico L."/>
            <person name="Confanioleri F."/>
            <person name="de Daruvar A."/>
            <person name="Despons L."/>
            <person name="Fabre E."/>
            <person name="Fairhead C."/>
            <person name="Ferry-Dumazet H."/>
            <person name="Groppi A."/>
            <person name="Hantraye F."/>
            <person name="Hennequin C."/>
            <person name="Jauniaux N."/>
            <person name="Joyet P."/>
            <person name="Kachouri R."/>
            <person name="Kerrest A."/>
            <person name="Koszul R."/>
            <person name="Lemaire M."/>
            <person name="Lesur I."/>
            <person name="Ma L."/>
            <person name="Muller H."/>
            <person name="Nicaud J.M."/>
            <person name="Nikolski M."/>
            <person name="Oztas S."/>
            <person name="Ozier-Kalogeropoulos O."/>
            <person name="Pellenz S."/>
            <person name="Potier S."/>
            <person name="Richard G.F."/>
            <person name="Straub M.L."/>
            <person name="Suleau A."/>
            <person name="Swennene D."/>
            <person name="Tekaia F."/>
            <person name="Wesolowski-Louvel M."/>
            <person name="Westhof E."/>
            <person name="Wirth B."/>
            <person name="Zeniou-Meyer M."/>
            <person name="Zivanovic I."/>
            <person name="Bolotin-Fukuhara M."/>
            <person name="Thierry A."/>
            <person name="Bouchier C."/>
            <person name="Caudron B."/>
            <person name="Scarpelli C."/>
            <person name="Gaillardin C."/>
            <person name="Weissenbach J."/>
            <person name="Wincker P."/>
            <person name="Souciet J.L."/>
        </authorList>
    </citation>
    <scope>NUCLEOTIDE SEQUENCE [LARGE SCALE GENOMIC DNA]</scope>
    <source>
        <strain evidence="2">ATCC 36239 / CBS 767 / BCRC 21394 / JCM 1990 / NBRC 0083 / IGC 2968</strain>
    </source>
</reference>
<dbReference type="GO" id="GO:0030946">
    <property type="term" value="F:protein tyrosine phosphatase activity, metal-dependent"/>
    <property type="evidence" value="ECO:0007669"/>
    <property type="project" value="EnsemblFungi"/>
</dbReference>
<dbReference type="KEGG" id="dha:DEHA2F18238g"/>
<dbReference type="InterPro" id="IPR036412">
    <property type="entry name" value="HAD-like_sf"/>
</dbReference>
<dbReference type="STRING" id="284592.Q6BKX0"/>
<dbReference type="AlphaFoldDB" id="Q6BKX0"/>
<sequence>MSYKYPPAVVFDLDYTLWPCWCDTHISMPLKPVSKREVVDRYGMQLKLYKDVENILMELKSQDVTIIGASRTATPRVAQELLSLFHINDIPMIKYFHSLQWGQGSKIKHITKAAKSLGMHDDLEEGGFILFDDESRNRDVTSINCEFVHIDETKGLTRGVFEKGLQVWTENRNK</sequence>
<name>Q6BKX0_DEBHA</name>
<dbReference type="eggNOG" id="KOG4549">
    <property type="taxonomic scope" value="Eukaryota"/>
</dbReference>
<dbReference type="OMA" id="GVWAWRK"/>
<dbReference type="SFLD" id="SFLDG01129">
    <property type="entry name" value="C1.5:_HAD__Beta-PGM__Phosphata"/>
    <property type="match status" value="1"/>
</dbReference>
<dbReference type="PANTHER" id="PTHR17901">
    <property type="entry name" value="MAGNESIUM-DEPENDENT PHOSPHATASE 1 MDP1"/>
    <property type="match status" value="1"/>
</dbReference>
<dbReference type="InterPro" id="IPR023214">
    <property type="entry name" value="HAD_sf"/>
</dbReference>
<evidence type="ECO:0000313" key="1">
    <source>
        <dbReference type="EMBL" id="CAG89534.2"/>
    </source>
</evidence>
<gene>
    <name evidence="1" type="ordered locus">DEHA2F18238g</name>
</gene>
<dbReference type="OrthoDB" id="2865258at2759"/>
<dbReference type="InterPro" id="IPR010033">
    <property type="entry name" value="HAD_SF_ppase_IIIC"/>
</dbReference>
<dbReference type="InParanoid" id="Q6BKX0"/>
<dbReference type="FunCoup" id="Q6BKX0">
    <property type="interactions" value="192"/>
</dbReference>
<dbReference type="EMBL" id="CR382138">
    <property type="protein sequence ID" value="CAG89534.2"/>
    <property type="molecule type" value="Genomic_DNA"/>
</dbReference>
<dbReference type="RefSeq" id="XP_461151.2">
    <property type="nucleotide sequence ID" value="XM_461151.1"/>
</dbReference>
<dbReference type="Pfam" id="PF12689">
    <property type="entry name" value="Acid_PPase"/>
    <property type="match status" value="1"/>
</dbReference>
<dbReference type="NCBIfam" id="TIGR01685">
    <property type="entry name" value="MDP-1"/>
    <property type="match status" value="1"/>
</dbReference>
<dbReference type="SFLD" id="SFLDS00003">
    <property type="entry name" value="Haloacid_Dehalogenase"/>
    <property type="match status" value="1"/>
</dbReference>
<dbReference type="SFLD" id="SFLDG01131">
    <property type="entry name" value="C1.5.2:_MDP_Like"/>
    <property type="match status" value="1"/>
</dbReference>
<proteinExistence type="predicted"/>
<dbReference type="Gene3D" id="3.40.50.1000">
    <property type="entry name" value="HAD superfamily/HAD-like"/>
    <property type="match status" value="1"/>
</dbReference>
<organism evidence="1 2">
    <name type="scientific">Debaryomyces hansenii (strain ATCC 36239 / CBS 767 / BCRC 21394 / JCM 1990 / NBRC 0083 / IGC 2968)</name>
    <name type="common">Yeast</name>
    <name type="synonym">Torulaspora hansenii</name>
    <dbReference type="NCBI Taxonomy" id="284592"/>
    <lineage>
        <taxon>Eukaryota</taxon>
        <taxon>Fungi</taxon>
        <taxon>Dikarya</taxon>
        <taxon>Ascomycota</taxon>
        <taxon>Saccharomycotina</taxon>
        <taxon>Pichiomycetes</taxon>
        <taxon>Debaryomycetaceae</taxon>
        <taxon>Debaryomyces</taxon>
    </lineage>
</organism>
<dbReference type="PANTHER" id="PTHR17901:SF14">
    <property type="entry name" value="MAGNESIUM-DEPENDENT PHOSPHATASE 1"/>
    <property type="match status" value="1"/>
</dbReference>
<dbReference type="VEuPathDB" id="FungiDB:DEHA2F18238g"/>
<accession>Q6BKX0</accession>
<dbReference type="HOGENOM" id="CLU_071162_0_1_1"/>
<evidence type="ECO:0000313" key="2">
    <source>
        <dbReference type="Proteomes" id="UP000000599"/>
    </source>
</evidence>
<dbReference type="SUPFAM" id="SSF56784">
    <property type="entry name" value="HAD-like"/>
    <property type="match status" value="1"/>
</dbReference>
<dbReference type="InterPro" id="IPR010036">
    <property type="entry name" value="MDP_1_eu_arc"/>
</dbReference>
<dbReference type="GO" id="GO:0003993">
    <property type="term" value="F:acid phosphatase activity"/>
    <property type="evidence" value="ECO:0007669"/>
    <property type="project" value="EnsemblFungi"/>
</dbReference>